<name>A0A9Q8T0Y3_9PEZI</name>
<evidence type="ECO:0000313" key="2">
    <source>
        <dbReference type="Proteomes" id="UP000830671"/>
    </source>
</evidence>
<accession>A0A9Q8T0Y3</accession>
<gene>
    <name evidence="1" type="ORF">CLUP02_12667</name>
</gene>
<dbReference type="RefSeq" id="XP_049148777.1">
    <property type="nucleotide sequence ID" value="XM_049291631.1"/>
</dbReference>
<dbReference type="GeneID" id="73346641"/>
<sequence length="69" mass="7704">MGYARRLHPEAERFPTDGLLFAGSAGPERVIPIRPIFWGKRLSDIDVHDALANPLHAMPQMIVPLSPPY</sequence>
<dbReference type="EMBL" id="CP019478">
    <property type="protein sequence ID" value="UQC87166.1"/>
    <property type="molecule type" value="Genomic_DNA"/>
</dbReference>
<reference evidence="1" key="1">
    <citation type="journal article" date="2021" name="Mol. Plant Microbe Interact.">
        <title>Complete Genome Sequence of the Plant-Pathogenic Fungus Colletotrichum lupini.</title>
        <authorList>
            <person name="Baroncelli R."/>
            <person name="Pensec F."/>
            <person name="Da Lio D."/>
            <person name="Boufleur T."/>
            <person name="Vicente I."/>
            <person name="Sarrocco S."/>
            <person name="Picot A."/>
            <person name="Baraldi E."/>
            <person name="Sukno S."/>
            <person name="Thon M."/>
            <person name="Le Floch G."/>
        </authorList>
    </citation>
    <scope>NUCLEOTIDE SEQUENCE</scope>
    <source>
        <strain evidence="1">IMI 504893</strain>
    </source>
</reference>
<dbReference type="Proteomes" id="UP000830671">
    <property type="component" value="Chromosome 6"/>
</dbReference>
<dbReference type="KEGG" id="clup:CLUP02_12667"/>
<dbReference type="AlphaFoldDB" id="A0A9Q8T0Y3"/>
<proteinExistence type="predicted"/>
<evidence type="ECO:0000313" key="1">
    <source>
        <dbReference type="EMBL" id="UQC87166.1"/>
    </source>
</evidence>
<keyword evidence="2" id="KW-1185">Reference proteome</keyword>
<organism evidence="1 2">
    <name type="scientific">Colletotrichum lupini</name>
    <dbReference type="NCBI Taxonomy" id="145971"/>
    <lineage>
        <taxon>Eukaryota</taxon>
        <taxon>Fungi</taxon>
        <taxon>Dikarya</taxon>
        <taxon>Ascomycota</taxon>
        <taxon>Pezizomycotina</taxon>
        <taxon>Sordariomycetes</taxon>
        <taxon>Hypocreomycetidae</taxon>
        <taxon>Glomerellales</taxon>
        <taxon>Glomerellaceae</taxon>
        <taxon>Colletotrichum</taxon>
        <taxon>Colletotrichum acutatum species complex</taxon>
    </lineage>
</organism>
<protein>
    <submittedName>
        <fullName evidence="1">Uncharacterized protein</fullName>
    </submittedName>
</protein>